<dbReference type="SUPFAM" id="SSF63380">
    <property type="entry name" value="Riboflavin synthase domain-like"/>
    <property type="match status" value="1"/>
</dbReference>
<dbReference type="SUPFAM" id="SSF54292">
    <property type="entry name" value="2Fe-2S ferredoxin-like"/>
    <property type="match status" value="1"/>
</dbReference>
<dbReference type="InterPro" id="IPR008333">
    <property type="entry name" value="Cbr1-like_FAD-bd_dom"/>
</dbReference>
<sequence length="342" mass="37482">MPSSTPAASEPTAVRTHRVTLENTGDTFEVCEGDRILAAARRAGIWLPFECGWGSCGTCKVTVVDGEVDLLFAEAPAVNARDVRRRRIVTCQTTPTSDLVIKPSWASDQPRDELPTADHRAQLVDVKELGPEIRRFRFQLEREAVYQAGQYAVLDVAPGLRRCYSMSNLSGSSVVEFIAKRYEGGPGSEQLFKLPVGSHIQMELPYGGMWLRDGDRPLVLLAGGTGISPILALVRKLSEIGDPRPVRVFYGATTRAELVCWDELQSLVAGMFDGQLHGALLKPDNSWTGTTGFVTDALTPYLGDLAHSDIYLAGPPPMVNAVRALLREQRVQVDRVHYDSFG</sequence>
<dbReference type="InterPro" id="IPR017938">
    <property type="entry name" value="Riboflavin_synthase-like_b-brl"/>
</dbReference>
<keyword evidence="2" id="KW-0408">Iron</keyword>
<evidence type="ECO:0000256" key="3">
    <source>
        <dbReference type="ARBA" id="ARBA00023014"/>
    </source>
</evidence>
<dbReference type="InterPro" id="IPR001433">
    <property type="entry name" value="OxRdtase_FAD/NAD-bd"/>
</dbReference>
<dbReference type="InterPro" id="IPR017927">
    <property type="entry name" value="FAD-bd_FR_type"/>
</dbReference>
<name>A0ABP3T6P0_9ACTN</name>
<organism evidence="6 7">
    <name type="scientific">Streptomyces thermocarboxydovorans</name>
    <dbReference type="NCBI Taxonomy" id="59298"/>
    <lineage>
        <taxon>Bacteria</taxon>
        <taxon>Bacillati</taxon>
        <taxon>Actinomycetota</taxon>
        <taxon>Actinomycetes</taxon>
        <taxon>Kitasatosporales</taxon>
        <taxon>Streptomycetaceae</taxon>
        <taxon>Streptomyces</taxon>
    </lineage>
</organism>
<dbReference type="CDD" id="cd00207">
    <property type="entry name" value="fer2"/>
    <property type="match status" value="1"/>
</dbReference>
<evidence type="ECO:0000313" key="7">
    <source>
        <dbReference type="Proteomes" id="UP001500724"/>
    </source>
</evidence>
<dbReference type="InterPro" id="IPR012675">
    <property type="entry name" value="Beta-grasp_dom_sf"/>
</dbReference>
<proteinExistence type="predicted"/>
<dbReference type="RefSeq" id="WP_344006737.1">
    <property type="nucleotide sequence ID" value="NZ_BAAAGU010000075.1"/>
</dbReference>
<protein>
    <submittedName>
        <fullName evidence="6">Phenol 2-monooxygenase domain-containing protein</fullName>
    </submittedName>
</protein>
<feature type="domain" description="FAD-binding FR-type" evidence="5">
    <location>
        <begin position="116"/>
        <end position="212"/>
    </location>
</feature>
<evidence type="ECO:0000256" key="1">
    <source>
        <dbReference type="ARBA" id="ARBA00001974"/>
    </source>
</evidence>
<dbReference type="InterPro" id="IPR006058">
    <property type="entry name" value="2Fe2S_fd_BS"/>
</dbReference>
<evidence type="ECO:0000259" key="4">
    <source>
        <dbReference type="PROSITE" id="PS51085"/>
    </source>
</evidence>
<accession>A0ABP3T6P0</accession>
<dbReference type="PROSITE" id="PS51085">
    <property type="entry name" value="2FE2S_FER_2"/>
    <property type="match status" value="1"/>
</dbReference>
<dbReference type="Pfam" id="PF00175">
    <property type="entry name" value="NAD_binding_1"/>
    <property type="match status" value="1"/>
</dbReference>
<evidence type="ECO:0000313" key="6">
    <source>
        <dbReference type="EMBL" id="GAA0667573.1"/>
    </source>
</evidence>
<dbReference type="Gene3D" id="3.40.50.80">
    <property type="entry name" value="Nucleotide-binding domain of ferredoxin-NADP reductase (FNR) module"/>
    <property type="match status" value="1"/>
</dbReference>
<dbReference type="Pfam" id="PF00970">
    <property type="entry name" value="FAD_binding_6"/>
    <property type="match status" value="1"/>
</dbReference>
<dbReference type="InterPro" id="IPR039261">
    <property type="entry name" value="FNR_nucleotide-bd"/>
</dbReference>
<dbReference type="PROSITE" id="PS51384">
    <property type="entry name" value="FAD_FR"/>
    <property type="match status" value="1"/>
</dbReference>
<dbReference type="InterPro" id="IPR036010">
    <property type="entry name" value="2Fe-2S_ferredoxin-like_sf"/>
</dbReference>
<comment type="caution">
    <text evidence="6">The sequence shown here is derived from an EMBL/GenBank/DDBJ whole genome shotgun (WGS) entry which is preliminary data.</text>
</comment>
<dbReference type="PANTHER" id="PTHR47354:SF5">
    <property type="entry name" value="PROTEIN RFBI"/>
    <property type="match status" value="1"/>
</dbReference>
<dbReference type="InterPro" id="IPR001041">
    <property type="entry name" value="2Fe-2S_ferredoxin-type"/>
</dbReference>
<evidence type="ECO:0000256" key="2">
    <source>
        <dbReference type="ARBA" id="ARBA00022714"/>
    </source>
</evidence>
<keyword evidence="2" id="KW-0479">Metal-binding</keyword>
<dbReference type="PROSITE" id="PS00197">
    <property type="entry name" value="2FE2S_FER_1"/>
    <property type="match status" value="1"/>
</dbReference>
<gene>
    <name evidence="6" type="ORF">GCM10009535_54320</name>
</gene>
<keyword evidence="2" id="KW-0001">2Fe-2S</keyword>
<dbReference type="EMBL" id="BAAAGU010000075">
    <property type="protein sequence ID" value="GAA0667573.1"/>
    <property type="molecule type" value="Genomic_DNA"/>
</dbReference>
<feature type="domain" description="2Fe-2S ferredoxin-type" evidence="4">
    <location>
        <begin position="17"/>
        <end position="107"/>
    </location>
</feature>
<dbReference type="InterPro" id="IPR050415">
    <property type="entry name" value="MRET"/>
</dbReference>
<keyword evidence="3" id="KW-0411">Iron-sulfur</keyword>
<dbReference type="Proteomes" id="UP001500724">
    <property type="component" value="Unassembled WGS sequence"/>
</dbReference>
<dbReference type="Pfam" id="PF00111">
    <property type="entry name" value="Fer2"/>
    <property type="match status" value="1"/>
</dbReference>
<reference evidence="7" key="1">
    <citation type="journal article" date="2019" name="Int. J. Syst. Evol. Microbiol.">
        <title>The Global Catalogue of Microorganisms (GCM) 10K type strain sequencing project: providing services to taxonomists for standard genome sequencing and annotation.</title>
        <authorList>
            <consortium name="The Broad Institute Genomics Platform"/>
            <consortium name="The Broad Institute Genome Sequencing Center for Infectious Disease"/>
            <person name="Wu L."/>
            <person name="Ma J."/>
        </authorList>
    </citation>
    <scope>NUCLEOTIDE SEQUENCE [LARGE SCALE GENOMIC DNA]</scope>
    <source>
        <strain evidence="7">JCM 10367</strain>
    </source>
</reference>
<dbReference type="PRINTS" id="PR00410">
    <property type="entry name" value="PHEHYDRXLASE"/>
</dbReference>
<dbReference type="SUPFAM" id="SSF52343">
    <property type="entry name" value="Ferredoxin reductase-like, C-terminal NADP-linked domain"/>
    <property type="match status" value="1"/>
</dbReference>
<keyword evidence="7" id="KW-1185">Reference proteome</keyword>
<dbReference type="PANTHER" id="PTHR47354">
    <property type="entry name" value="NADH OXIDOREDUCTASE HCR"/>
    <property type="match status" value="1"/>
</dbReference>
<dbReference type="Gene3D" id="3.10.20.30">
    <property type="match status" value="1"/>
</dbReference>
<evidence type="ECO:0000259" key="5">
    <source>
        <dbReference type="PROSITE" id="PS51384"/>
    </source>
</evidence>
<comment type="cofactor">
    <cofactor evidence="1">
        <name>FAD</name>
        <dbReference type="ChEBI" id="CHEBI:57692"/>
    </cofactor>
</comment>
<dbReference type="Gene3D" id="2.40.30.10">
    <property type="entry name" value="Translation factors"/>
    <property type="match status" value="1"/>
</dbReference>